<keyword evidence="2" id="KW-1185">Reference proteome</keyword>
<gene>
    <name evidence="1" type="ORF">CLUMA_CG003097</name>
</gene>
<protein>
    <submittedName>
        <fullName evidence="1">CLUMA_CG003097, isoform A</fullName>
    </submittedName>
</protein>
<dbReference type="Proteomes" id="UP000183832">
    <property type="component" value="Unassembled WGS sequence"/>
</dbReference>
<dbReference type="AlphaFoldDB" id="A0A1J1HP81"/>
<proteinExistence type="predicted"/>
<evidence type="ECO:0000313" key="2">
    <source>
        <dbReference type="Proteomes" id="UP000183832"/>
    </source>
</evidence>
<accession>A0A1J1HP81</accession>
<dbReference type="EMBL" id="CVRI01000012">
    <property type="protein sequence ID" value="CRK89338.1"/>
    <property type="molecule type" value="Genomic_DNA"/>
</dbReference>
<name>A0A1J1HP81_9DIPT</name>
<sequence>MEKFLYPQLESISHESCGAVCWFHSLKLVQRKLLQYEKNADSWRTYLLTRNLTLSLEIGDNWLEQVHTRSASFPHSSVIRKSENDSY</sequence>
<organism evidence="1 2">
    <name type="scientific">Clunio marinus</name>
    <dbReference type="NCBI Taxonomy" id="568069"/>
    <lineage>
        <taxon>Eukaryota</taxon>
        <taxon>Metazoa</taxon>
        <taxon>Ecdysozoa</taxon>
        <taxon>Arthropoda</taxon>
        <taxon>Hexapoda</taxon>
        <taxon>Insecta</taxon>
        <taxon>Pterygota</taxon>
        <taxon>Neoptera</taxon>
        <taxon>Endopterygota</taxon>
        <taxon>Diptera</taxon>
        <taxon>Nematocera</taxon>
        <taxon>Chironomoidea</taxon>
        <taxon>Chironomidae</taxon>
        <taxon>Clunio</taxon>
    </lineage>
</organism>
<evidence type="ECO:0000313" key="1">
    <source>
        <dbReference type="EMBL" id="CRK89338.1"/>
    </source>
</evidence>
<reference evidence="1 2" key="1">
    <citation type="submission" date="2015-04" db="EMBL/GenBank/DDBJ databases">
        <authorList>
            <person name="Syromyatnikov M.Y."/>
            <person name="Popov V.N."/>
        </authorList>
    </citation>
    <scope>NUCLEOTIDE SEQUENCE [LARGE SCALE GENOMIC DNA]</scope>
</reference>